<dbReference type="GO" id="GO:0008083">
    <property type="term" value="F:growth factor activity"/>
    <property type="evidence" value="ECO:0007669"/>
    <property type="project" value="TreeGrafter"/>
</dbReference>
<evidence type="ECO:0000256" key="3">
    <source>
        <dbReference type="ARBA" id="ARBA00023180"/>
    </source>
</evidence>
<dbReference type="OrthoDB" id="6359065at2759"/>
<evidence type="ECO:0000313" key="6">
    <source>
        <dbReference type="Proteomes" id="UP000301870"/>
    </source>
</evidence>
<organism evidence="6 7">
    <name type="scientific">Spodoptera litura</name>
    <name type="common">Asian cotton leafworm</name>
    <dbReference type="NCBI Taxonomy" id="69820"/>
    <lineage>
        <taxon>Eukaryota</taxon>
        <taxon>Metazoa</taxon>
        <taxon>Ecdysozoa</taxon>
        <taxon>Arthropoda</taxon>
        <taxon>Hexapoda</taxon>
        <taxon>Insecta</taxon>
        <taxon>Pterygota</taxon>
        <taxon>Neoptera</taxon>
        <taxon>Endopterygota</taxon>
        <taxon>Lepidoptera</taxon>
        <taxon>Glossata</taxon>
        <taxon>Ditrysia</taxon>
        <taxon>Noctuoidea</taxon>
        <taxon>Noctuidae</taxon>
        <taxon>Amphipyrinae</taxon>
        <taxon>Spodoptera</taxon>
    </lineage>
</organism>
<keyword evidence="6" id="KW-1185">Reference proteome</keyword>
<dbReference type="GO" id="GO:0045087">
    <property type="term" value="P:innate immune response"/>
    <property type="evidence" value="ECO:0007669"/>
    <property type="project" value="TreeGrafter"/>
</dbReference>
<dbReference type="Proteomes" id="UP000301870">
    <property type="component" value="Chromosome 21"/>
</dbReference>
<keyword evidence="2" id="KW-1015">Disulfide bond</keyword>
<dbReference type="Pfam" id="PF16077">
    <property type="entry name" value="Spaetzle"/>
    <property type="match status" value="1"/>
</dbReference>
<keyword evidence="1 4" id="KW-0732">Signal</keyword>
<feature type="chain" id="PRO_5039905860" evidence="4">
    <location>
        <begin position="22"/>
        <end position="199"/>
    </location>
</feature>
<dbReference type="KEGG" id="sliu:111355750"/>
<dbReference type="GO" id="GO:0005615">
    <property type="term" value="C:extracellular space"/>
    <property type="evidence" value="ECO:0007669"/>
    <property type="project" value="UniProtKB-ARBA"/>
</dbReference>
<evidence type="ECO:0000259" key="5">
    <source>
        <dbReference type="Pfam" id="PF16077"/>
    </source>
</evidence>
<dbReference type="InterPro" id="IPR029034">
    <property type="entry name" value="Cystine-knot_cytokine"/>
</dbReference>
<proteinExistence type="predicted"/>
<name>A0A9J7E7G9_SPOLT</name>
<dbReference type="InterPro" id="IPR032104">
    <property type="entry name" value="Spaetzle"/>
</dbReference>
<feature type="signal peptide" evidence="4">
    <location>
        <begin position="1"/>
        <end position="21"/>
    </location>
</feature>
<keyword evidence="3" id="KW-0325">Glycoprotein</keyword>
<gene>
    <name evidence="7" type="primary">LOC111355750</name>
</gene>
<sequence length="199" mass="21679">MKFLQATLLCALAVIVSHVAGQNVKANVATKLDPTSDDFELEIPEHCKKIGICEDVPNYPQELADKAISQLTNSGALQQDKLDIPLLPDIAQRVGAHEENIELCKSDKRVVYPKAALGTDGKWHAVLNQDETPLQGLIVEVCDPASAPCSNVIFTQTGYETSCQQKFVYRTMQVLLRNGDVSQNQLQVPSCCACVANVV</sequence>
<feature type="domain" description="Spaetzle" evidence="5">
    <location>
        <begin position="102"/>
        <end position="195"/>
    </location>
</feature>
<dbReference type="GO" id="GO:0005121">
    <property type="term" value="F:Toll binding"/>
    <property type="evidence" value="ECO:0007669"/>
    <property type="project" value="TreeGrafter"/>
</dbReference>
<accession>A0A9J7E7G9</accession>
<dbReference type="PANTHER" id="PTHR23199">
    <property type="entry name" value="NEUROTROPHIN 1-RELATED"/>
    <property type="match status" value="1"/>
</dbReference>
<dbReference type="GeneID" id="111355750"/>
<evidence type="ECO:0000256" key="2">
    <source>
        <dbReference type="ARBA" id="ARBA00023157"/>
    </source>
</evidence>
<evidence type="ECO:0000313" key="7">
    <source>
        <dbReference type="RefSeq" id="XP_022825571.1"/>
    </source>
</evidence>
<evidence type="ECO:0000256" key="4">
    <source>
        <dbReference type="SAM" id="SignalP"/>
    </source>
</evidence>
<dbReference type="PANTHER" id="PTHR23199:SF12">
    <property type="entry name" value="NEUROTROPHIN 1-RELATED"/>
    <property type="match status" value="1"/>
</dbReference>
<reference evidence="7" key="1">
    <citation type="submission" date="2025-08" db="UniProtKB">
        <authorList>
            <consortium name="RefSeq"/>
        </authorList>
    </citation>
    <scope>IDENTIFICATION</scope>
    <source>
        <strain evidence="7">Ishihara</strain>
        <tissue evidence="7">Whole body</tissue>
    </source>
</reference>
<protein>
    <submittedName>
        <fullName evidence="7">Protein spaetzle-like</fullName>
    </submittedName>
</protein>
<dbReference type="RefSeq" id="XP_022825571.1">
    <property type="nucleotide sequence ID" value="XM_022969803.1"/>
</dbReference>
<dbReference type="AlphaFoldDB" id="A0A9J7E7G9"/>
<dbReference type="InterPro" id="IPR052444">
    <property type="entry name" value="Spz/Toll_ligand-like"/>
</dbReference>
<dbReference type="Gene3D" id="2.10.90.10">
    <property type="entry name" value="Cystine-knot cytokines"/>
    <property type="match status" value="1"/>
</dbReference>
<dbReference type="SUPFAM" id="SSF57501">
    <property type="entry name" value="Cystine-knot cytokines"/>
    <property type="match status" value="1"/>
</dbReference>
<dbReference type="GO" id="GO:0021556">
    <property type="term" value="P:central nervous system formation"/>
    <property type="evidence" value="ECO:0007669"/>
    <property type="project" value="TreeGrafter"/>
</dbReference>
<evidence type="ECO:0000256" key="1">
    <source>
        <dbReference type="ARBA" id="ARBA00022729"/>
    </source>
</evidence>